<proteinExistence type="predicted"/>
<reference evidence="1 2" key="1">
    <citation type="journal article" date="2016" name="Int. J. Syst. Evol. Microbiol.">
        <title>Arsenicitalea aurantiaca gen. nov., sp. nov., a new member of the family Hyphomicrobiaceae, isolated from high-arsenic sediment.</title>
        <authorList>
            <person name="Mu Y."/>
            <person name="Zhou L."/>
            <person name="Zeng X.C."/>
            <person name="Liu L."/>
            <person name="Pan Y."/>
            <person name="Chen X."/>
            <person name="Wang J."/>
            <person name="Li S."/>
            <person name="Li W.J."/>
            <person name="Wang Y."/>
        </authorList>
    </citation>
    <scope>NUCLEOTIDE SEQUENCE [LARGE SCALE GENOMIC DNA]</scope>
    <source>
        <strain evidence="1 2">42-50</strain>
    </source>
</reference>
<name>A0A433XFQ4_9HYPH</name>
<keyword evidence="1" id="KW-0808">Transferase</keyword>
<gene>
    <name evidence="1" type="ORF">EMQ25_07385</name>
</gene>
<dbReference type="Gene3D" id="3.40.630.30">
    <property type="match status" value="1"/>
</dbReference>
<dbReference type="Proteomes" id="UP000281547">
    <property type="component" value="Unassembled WGS sequence"/>
</dbReference>
<dbReference type="SUPFAM" id="SSF55729">
    <property type="entry name" value="Acyl-CoA N-acyltransferases (Nat)"/>
    <property type="match status" value="1"/>
</dbReference>
<comment type="caution">
    <text evidence="1">The sequence shown here is derived from an EMBL/GenBank/DDBJ whole genome shotgun (WGS) entry which is preliminary data.</text>
</comment>
<dbReference type="AlphaFoldDB" id="A0A433XFQ4"/>
<dbReference type="GO" id="GO:0016740">
    <property type="term" value="F:transferase activity"/>
    <property type="evidence" value="ECO:0007669"/>
    <property type="project" value="UniProtKB-KW"/>
</dbReference>
<protein>
    <submittedName>
        <fullName evidence="1">N-acetyltransferase</fullName>
    </submittedName>
</protein>
<dbReference type="OrthoDB" id="9776898at2"/>
<dbReference type="EMBL" id="RZNJ01000002">
    <property type="protein sequence ID" value="RUT32947.1"/>
    <property type="molecule type" value="Genomic_DNA"/>
</dbReference>
<evidence type="ECO:0000313" key="1">
    <source>
        <dbReference type="EMBL" id="RUT32947.1"/>
    </source>
</evidence>
<keyword evidence="2" id="KW-1185">Reference proteome</keyword>
<dbReference type="InterPro" id="IPR007434">
    <property type="entry name" value="FemAB-like"/>
</dbReference>
<dbReference type="RefSeq" id="WP_127187904.1">
    <property type="nucleotide sequence ID" value="NZ_RZNJ01000002.1"/>
</dbReference>
<dbReference type="InterPro" id="IPR016181">
    <property type="entry name" value="Acyl_CoA_acyltransferase"/>
</dbReference>
<organism evidence="1 2">
    <name type="scientific">Arsenicitalea aurantiaca</name>
    <dbReference type="NCBI Taxonomy" id="1783274"/>
    <lineage>
        <taxon>Bacteria</taxon>
        <taxon>Pseudomonadati</taxon>
        <taxon>Pseudomonadota</taxon>
        <taxon>Alphaproteobacteria</taxon>
        <taxon>Hyphomicrobiales</taxon>
        <taxon>Devosiaceae</taxon>
        <taxon>Arsenicitalea</taxon>
    </lineage>
</organism>
<dbReference type="PANTHER" id="PTHR47017:SF1">
    <property type="entry name" value="ACYL-COA"/>
    <property type="match status" value="1"/>
</dbReference>
<dbReference type="PANTHER" id="PTHR47017">
    <property type="entry name" value="ACYL-COA"/>
    <property type="match status" value="1"/>
</dbReference>
<dbReference type="Pfam" id="PF04339">
    <property type="entry name" value="FemAB_like"/>
    <property type="match status" value="1"/>
</dbReference>
<evidence type="ECO:0000313" key="2">
    <source>
        <dbReference type="Proteomes" id="UP000281547"/>
    </source>
</evidence>
<accession>A0A433XFQ4</accession>
<sequence length="392" mass="43848">MTEPVLTATVHESTASIPEETWNGLVPGRSGVPDNPFLDHRFLLALERSGSATARTGWQPQHILLTKDDGSAVGLMPLYAKSHSQGEYVFDYAWADAYERAGGAYYPKLQSAVPFTPVTAPKLLVPSGNPAERRALLQAAEALAGRHGIATVHATFVPEDEAALASATGWLHRTDTQFHWHNDGFSSFEGFLDTLASRKRKMLRRERRDALEDGLEVKWLTGSDLTEAVWDAFYAFYMDTGSRKWGRPYLNRKFFSLLSEAMADRVVLMFAYDGDEPIAGTLNLLGRDTLYGRYWGATRDVPFLHFELCYYQSIDYAIAHGLARVEAGAQGEHKLARGYAPATTHSIHWIGHEGLRHAVDNFLDHERAAVVRQQEMLDGLTPFRKGERLDHD</sequence>